<dbReference type="AlphaFoldDB" id="M8B5Y1"/>
<name>M8B5Y1_AEGTA</name>
<dbReference type="PRINTS" id="PR00625">
    <property type="entry name" value="JDOMAIN"/>
</dbReference>
<dbReference type="EnsemblPlants" id="EMT09025">
    <property type="protein sequence ID" value="EMT09025"/>
    <property type="gene ID" value="F775_31612"/>
</dbReference>
<reference evidence="2" key="1">
    <citation type="submission" date="2015-06" db="UniProtKB">
        <authorList>
            <consortium name="EnsemblPlants"/>
        </authorList>
    </citation>
    <scope>IDENTIFICATION</scope>
</reference>
<accession>M8B5Y1</accession>
<dbReference type="GO" id="GO:0005783">
    <property type="term" value="C:endoplasmic reticulum"/>
    <property type="evidence" value="ECO:0007669"/>
    <property type="project" value="UniProtKB-ARBA"/>
</dbReference>
<feature type="region of interest" description="Disordered" evidence="1">
    <location>
        <begin position="1"/>
        <end position="48"/>
    </location>
</feature>
<dbReference type="Gene3D" id="1.10.287.110">
    <property type="entry name" value="DnaJ domain"/>
    <property type="match status" value="1"/>
</dbReference>
<feature type="region of interest" description="Disordered" evidence="1">
    <location>
        <begin position="216"/>
        <end position="335"/>
    </location>
</feature>
<protein>
    <submittedName>
        <fullName evidence="2">Uncharacterized protein</fullName>
    </submittedName>
</protein>
<dbReference type="CDD" id="cd06257">
    <property type="entry name" value="DnaJ"/>
    <property type="match status" value="1"/>
</dbReference>
<dbReference type="SUPFAM" id="SSF46565">
    <property type="entry name" value="Chaperone J-domain"/>
    <property type="match status" value="1"/>
</dbReference>
<evidence type="ECO:0000256" key="1">
    <source>
        <dbReference type="SAM" id="MobiDB-lite"/>
    </source>
</evidence>
<dbReference type="InterPro" id="IPR036869">
    <property type="entry name" value="J_dom_sf"/>
</dbReference>
<dbReference type="PANTHER" id="PTHR44743">
    <property type="entry name" value="PUTATIVE, EXPRESSED-RELATED"/>
    <property type="match status" value="1"/>
</dbReference>
<dbReference type="PROSITE" id="PS50076">
    <property type="entry name" value="DNAJ_2"/>
    <property type="match status" value="1"/>
</dbReference>
<sequence>MATGGDNGCGRGEPGGARRRRPVRRAGAQQGVLRRRPQARLPEARHGERESRTHPLFLRCARFRVFLVKSSSASTWYVLPPLSIRPGIAERWHPDRCSSSGGTKHMEEAKEKFQEIQGAYSVLSDANKRFLYDVGVYQEEEDSDDSMQGMGDFLGEMAHMMSQARPAEKYVFFLDSVHPRKTCNNNEPLDLQRQESFEELQQLFVDMFQSDIDSGFCNGPAKGHHDPFQTFSTSPSSSPSPPPPLATEAEAASCNGINKRGSSAMGSGKPPRAGEAGAGYSQPEFCFGTSDAKQAPKARGGNTSRRRNGQKQKLSSKHDVSSEDEMLSPQQPRVV</sequence>
<proteinExistence type="predicted"/>
<evidence type="ECO:0000313" key="2">
    <source>
        <dbReference type="EnsemblPlants" id="EMT09025"/>
    </source>
</evidence>
<organism evidence="2">
    <name type="scientific">Aegilops tauschii</name>
    <name type="common">Tausch's goatgrass</name>
    <name type="synonym">Aegilops squarrosa</name>
    <dbReference type="NCBI Taxonomy" id="37682"/>
    <lineage>
        <taxon>Eukaryota</taxon>
        <taxon>Viridiplantae</taxon>
        <taxon>Streptophyta</taxon>
        <taxon>Embryophyta</taxon>
        <taxon>Tracheophyta</taxon>
        <taxon>Spermatophyta</taxon>
        <taxon>Magnoliopsida</taxon>
        <taxon>Liliopsida</taxon>
        <taxon>Poales</taxon>
        <taxon>Poaceae</taxon>
        <taxon>BOP clade</taxon>
        <taxon>Pooideae</taxon>
        <taxon>Triticodae</taxon>
        <taxon>Triticeae</taxon>
        <taxon>Triticinae</taxon>
        <taxon>Aegilops</taxon>
    </lineage>
</organism>
<dbReference type="PANTHER" id="PTHR44743:SF5">
    <property type="entry name" value="CHAPERONE DNAJ-DOMAIN SUPERFAMILY PROTEIN"/>
    <property type="match status" value="1"/>
</dbReference>
<dbReference type="Pfam" id="PF00226">
    <property type="entry name" value="DnaJ"/>
    <property type="match status" value="1"/>
</dbReference>
<feature type="compositionally biased region" description="Gly residues" evidence="1">
    <location>
        <begin position="1"/>
        <end position="15"/>
    </location>
</feature>
<dbReference type="InterPro" id="IPR001623">
    <property type="entry name" value="DnaJ_domain"/>
</dbReference>